<feature type="transmembrane region" description="Helical" evidence="6">
    <location>
        <begin position="104"/>
        <end position="122"/>
    </location>
</feature>
<comment type="subcellular location">
    <subcellularLocation>
        <location evidence="1">Mitochondrion membrane</location>
        <topology evidence="1">Multi-pass membrane protein</topology>
    </subcellularLocation>
</comment>
<evidence type="ECO:0000256" key="4">
    <source>
        <dbReference type="ARBA" id="ARBA00023128"/>
    </source>
</evidence>
<accession>A0A8D2C8P1</accession>
<keyword evidence="3 6" id="KW-1133">Transmembrane helix</keyword>
<feature type="transmembrane region" description="Helical" evidence="6">
    <location>
        <begin position="72"/>
        <end position="92"/>
    </location>
</feature>
<evidence type="ECO:0000256" key="3">
    <source>
        <dbReference type="ARBA" id="ARBA00022989"/>
    </source>
</evidence>
<evidence type="ECO:0000256" key="5">
    <source>
        <dbReference type="ARBA" id="ARBA00023136"/>
    </source>
</evidence>
<sequence>MAALGRGVGADLGAADVGPVEAGEAPKDIKMPTYTHGQSRPSLGDGKLRKPMVIEIIEKKFDYLRKEKTLNIYGTVTFGTTAGFSGMLANLIFRHCFKVKHDGLKTYASLTTLPFLSTVVAYKLLVTDALYSGNISRENCVLRSSLIGIVCGVLYPTALAFSKNGRLAVKYHTVPLPPKGRVLLHWLLLCHTEIKAMVVPFILQTIFGVLHGLQHYAIFESTLEKTVHD</sequence>
<evidence type="ECO:0000313" key="7">
    <source>
        <dbReference type="Ensembl" id="ENSSSCP00065026967.1"/>
    </source>
</evidence>
<organism evidence="7 8">
    <name type="scientific">Sus scrofa</name>
    <name type="common">Pig</name>
    <dbReference type="NCBI Taxonomy" id="9823"/>
    <lineage>
        <taxon>Eukaryota</taxon>
        <taxon>Metazoa</taxon>
        <taxon>Chordata</taxon>
        <taxon>Craniata</taxon>
        <taxon>Vertebrata</taxon>
        <taxon>Euteleostomi</taxon>
        <taxon>Mammalia</taxon>
        <taxon>Eutheria</taxon>
        <taxon>Laurasiatheria</taxon>
        <taxon>Artiodactyla</taxon>
        <taxon>Suina</taxon>
        <taxon>Suidae</taxon>
        <taxon>Sus</taxon>
    </lineage>
</organism>
<dbReference type="PANTHER" id="PTHR16296:SF3">
    <property type="entry name" value="COMPLEX I ASSEMBLY FACTOR TMEM126B, MITOCHONDRIAL"/>
    <property type="match status" value="1"/>
</dbReference>
<reference evidence="7" key="1">
    <citation type="submission" date="2025-08" db="UniProtKB">
        <authorList>
            <consortium name="Ensembl"/>
        </authorList>
    </citation>
    <scope>IDENTIFICATION</scope>
</reference>
<dbReference type="AlphaFoldDB" id="A0A8D2C8P1"/>
<keyword evidence="5 6" id="KW-0472">Membrane</keyword>
<protein>
    <submittedName>
        <fullName evidence="7">Transmembrane protein 126B</fullName>
    </submittedName>
</protein>
<name>A0A8D2C8P1_PIG</name>
<evidence type="ECO:0000256" key="2">
    <source>
        <dbReference type="ARBA" id="ARBA00022692"/>
    </source>
</evidence>
<keyword evidence="2 6" id="KW-0812">Transmembrane</keyword>
<dbReference type="Proteomes" id="UP000694725">
    <property type="component" value="Unplaced"/>
</dbReference>
<dbReference type="InterPro" id="IPR009801">
    <property type="entry name" value="TMEM126"/>
</dbReference>
<dbReference type="GO" id="GO:0031966">
    <property type="term" value="C:mitochondrial membrane"/>
    <property type="evidence" value="ECO:0007669"/>
    <property type="project" value="UniProtKB-SubCell"/>
</dbReference>
<evidence type="ECO:0000313" key="8">
    <source>
        <dbReference type="Proteomes" id="UP000694725"/>
    </source>
</evidence>
<proteinExistence type="predicted"/>
<dbReference type="Ensembl" id="ENSSSCT00065062212.1">
    <property type="protein sequence ID" value="ENSSSCP00065026967.1"/>
    <property type="gene ID" value="ENSSSCG00065045451.1"/>
</dbReference>
<evidence type="ECO:0000256" key="6">
    <source>
        <dbReference type="SAM" id="Phobius"/>
    </source>
</evidence>
<feature type="transmembrane region" description="Helical" evidence="6">
    <location>
        <begin position="142"/>
        <end position="161"/>
    </location>
</feature>
<dbReference type="Pfam" id="PF07114">
    <property type="entry name" value="TMEM126"/>
    <property type="match status" value="1"/>
</dbReference>
<dbReference type="PANTHER" id="PTHR16296">
    <property type="entry name" value="UNCHARACTERIZED HYPOTHALAMUS PROTEIN HT007"/>
    <property type="match status" value="1"/>
</dbReference>
<keyword evidence="4" id="KW-0496">Mitochondrion</keyword>
<evidence type="ECO:0000256" key="1">
    <source>
        <dbReference type="ARBA" id="ARBA00004225"/>
    </source>
</evidence>